<dbReference type="PRINTS" id="PR00455">
    <property type="entry name" value="HTHTETR"/>
</dbReference>
<reference evidence="7 8" key="1">
    <citation type="submission" date="2020-04" db="EMBL/GenBank/DDBJ databases">
        <authorList>
            <person name="Yoon J."/>
        </authorList>
    </citation>
    <scope>NUCLEOTIDE SEQUENCE [LARGE SCALE GENOMIC DNA]</scope>
    <source>
        <strain evidence="7 8">KMU-115</strain>
    </source>
</reference>
<sequence length="193" mass="20975">MARGLARDHAEKRAALRRGAAAYFAREGYARASMAGAARACGVSKALIYHYYEGKEALLFDILEEHLGALVAAVEAVGRDGLPEARLKRLISAILAEYEDADAEHKLQLDALALLPAEMQAPLLSLQRRMVSIMGEALEAIRPGLGPRRGAVTMSVFGMLNWVYMWHRPGKGMSRADYGDLAADLVIGGLRNL</sequence>
<keyword evidence="8" id="KW-1185">Reference proteome</keyword>
<dbReference type="AlphaFoldDB" id="A0A7X6GZE4"/>
<keyword evidence="4" id="KW-0804">Transcription</keyword>
<feature type="DNA-binding region" description="H-T-H motif" evidence="5">
    <location>
        <begin position="33"/>
        <end position="52"/>
    </location>
</feature>
<comment type="caution">
    <text evidence="7">The sequence shown here is derived from an EMBL/GenBank/DDBJ whole genome shotgun (WGS) entry which is preliminary data.</text>
</comment>
<dbReference type="PANTHER" id="PTHR30055:SF175">
    <property type="entry name" value="HTH-TYPE TRANSCRIPTIONAL REPRESSOR KSTR2"/>
    <property type="match status" value="1"/>
</dbReference>
<accession>A0A7X6GZE4</accession>
<proteinExistence type="predicted"/>
<dbReference type="InterPro" id="IPR009057">
    <property type="entry name" value="Homeodomain-like_sf"/>
</dbReference>
<feature type="domain" description="HTH tetR-type" evidence="6">
    <location>
        <begin position="10"/>
        <end position="70"/>
    </location>
</feature>
<dbReference type="SUPFAM" id="SSF46689">
    <property type="entry name" value="Homeodomain-like"/>
    <property type="match status" value="1"/>
</dbReference>
<evidence type="ECO:0000313" key="7">
    <source>
        <dbReference type="EMBL" id="NKX45168.1"/>
    </source>
</evidence>
<evidence type="ECO:0000256" key="2">
    <source>
        <dbReference type="ARBA" id="ARBA00023015"/>
    </source>
</evidence>
<dbReference type="InterPro" id="IPR050109">
    <property type="entry name" value="HTH-type_TetR-like_transc_reg"/>
</dbReference>
<keyword evidence="1" id="KW-0678">Repressor</keyword>
<evidence type="ECO:0000313" key="8">
    <source>
        <dbReference type="Proteomes" id="UP000526408"/>
    </source>
</evidence>
<dbReference type="GO" id="GO:0000976">
    <property type="term" value="F:transcription cis-regulatory region binding"/>
    <property type="evidence" value="ECO:0007669"/>
    <property type="project" value="TreeGrafter"/>
</dbReference>
<dbReference type="Gene3D" id="1.10.10.60">
    <property type="entry name" value="Homeodomain-like"/>
    <property type="match status" value="1"/>
</dbReference>
<dbReference type="InterPro" id="IPR036271">
    <property type="entry name" value="Tet_transcr_reg_TetR-rel_C_sf"/>
</dbReference>
<evidence type="ECO:0000256" key="5">
    <source>
        <dbReference type="PROSITE-ProRule" id="PRU00335"/>
    </source>
</evidence>
<dbReference type="Pfam" id="PF00440">
    <property type="entry name" value="TetR_N"/>
    <property type="match status" value="1"/>
</dbReference>
<name>A0A7X6GZE4_9RHOB</name>
<keyword evidence="2" id="KW-0805">Transcription regulation</keyword>
<keyword evidence="3 5" id="KW-0238">DNA-binding</keyword>
<dbReference type="GO" id="GO:0003700">
    <property type="term" value="F:DNA-binding transcription factor activity"/>
    <property type="evidence" value="ECO:0007669"/>
    <property type="project" value="TreeGrafter"/>
</dbReference>
<dbReference type="EMBL" id="JAAZQQ010000003">
    <property type="protein sequence ID" value="NKX45168.1"/>
    <property type="molecule type" value="Genomic_DNA"/>
</dbReference>
<evidence type="ECO:0000256" key="4">
    <source>
        <dbReference type="ARBA" id="ARBA00023163"/>
    </source>
</evidence>
<dbReference type="InterPro" id="IPR001647">
    <property type="entry name" value="HTH_TetR"/>
</dbReference>
<organism evidence="7 8">
    <name type="scientific">Roseicyclus persicicus</name>
    <dbReference type="NCBI Taxonomy" id="2650661"/>
    <lineage>
        <taxon>Bacteria</taxon>
        <taxon>Pseudomonadati</taxon>
        <taxon>Pseudomonadota</taxon>
        <taxon>Alphaproteobacteria</taxon>
        <taxon>Rhodobacterales</taxon>
        <taxon>Roseobacteraceae</taxon>
        <taxon>Roseicyclus</taxon>
    </lineage>
</organism>
<evidence type="ECO:0000256" key="1">
    <source>
        <dbReference type="ARBA" id="ARBA00022491"/>
    </source>
</evidence>
<dbReference type="Proteomes" id="UP000526408">
    <property type="component" value="Unassembled WGS sequence"/>
</dbReference>
<dbReference type="Pfam" id="PF17932">
    <property type="entry name" value="TetR_C_24"/>
    <property type="match status" value="1"/>
</dbReference>
<dbReference type="InterPro" id="IPR041490">
    <property type="entry name" value="KstR2_TetR_C"/>
</dbReference>
<dbReference type="PANTHER" id="PTHR30055">
    <property type="entry name" value="HTH-TYPE TRANSCRIPTIONAL REGULATOR RUTR"/>
    <property type="match status" value="1"/>
</dbReference>
<evidence type="ECO:0000259" key="6">
    <source>
        <dbReference type="PROSITE" id="PS50977"/>
    </source>
</evidence>
<protein>
    <submittedName>
        <fullName evidence="7">TetR/AcrR family transcriptional regulator</fullName>
    </submittedName>
</protein>
<evidence type="ECO:0000256" key="3">
    <source>
        <dbReference type="ARBA" id="ARBA00023125"/>
    </source>
</evidence>
<dbReference type="Gene3D" id="1.10.357.10">
    <property type="entry name" value="Tetracycline Repressor, domain 2"/>
    <property type="match status" value="1"/>
</dbReference>
<dbReference type="PROSITE" id="PS50977">
    <property type="entry name" value="HTH_TETR_2"/>
    <property type="match status" value="1"/>
</dbReference>
<gene>
    <name evidence="7" type="ORF">HCU73_11240</name>
</gene>
<dbReference type="SUPFAM" id="SSF48498">
    <property type="entry name" value="Tetracyclin repressor-like, C-terminal domain"/>
    <property type="match status" value="1"/>
</dbReference>
<dbReference type="RefSeq" id="WP_168623550.1">
    <property type="nucleotide sequence ID" value="NZ_JAAZQQ010000003.1"/>
</dbReference>